<sequence length="237" mass="26974">MTHPASLLYVRKSNEKVVAAIAQQVGFESIEPHALSHLSDLLGTYLERLLTSTHSYAELSNHTRPNYHDITKALLKANADIPELCQYAQRYYTTALHPCFTLDPSNDSTIETIPDFLPSDDDDDEDDKEGAEQGHAGASSYVPSFLPPFPSKHSFRHTPVYIDRPDNAQYVRELNSQQSRTVEENLKRLMAKETEILRESEMSNKNKSSLDVKNIIPMVNYEVSLQRRKRAKLNKLE</sequence>
<dbReference type="SMART" id="SM00576">
    <property type="entry name" value="BTP"/>
    <property type="match status" value="1"/>
</dbReference>
<gene>
    <name evidence="9" type="ORF">DM01DRAFT_1405552</name>
</gene>
<organism evidence="9 10">
    <name type="scientific">Hesseltinella vesiculosa</name>
    <dbReference type="NCBI Taxonomy" id="101127"/>
    <lineage>
        <taxon>Eukaryota</taxon>
        <taxon>Fungi</taxon>
        <taxon>Fungi incertae sedis</taxon>
        <taxon>Mucoromycota</taxon>
        <taxon>Mucoromycotina</taxon>
        <taxon>Mucoromycetes</taxon>
        <taxon>Mucorales</taxon>
        <taxon>Cunninghamellaceae</taxon>
        <taxon>Hesseltinella</taxon>
    </lineage>
</organism>
<name>A0A1X2GQC2_9FUNG</name>
<dbReference type="PANTHER" id="PTHR46469">
    <property type="entry name" value="TRANSCRIPTION INITIATION FACTOR TFIID SUBUNIT 8"/>
    <property type="match status" value="1"/>
</dbReference>
<dbReference type="Pfam" id="PF07524">
    <property type="entry name" value="Bromo_TP"/>
    <property type="match status" value="1"/>
</dbReference>
<dbReference type="OrthoDB" id="2193813at2759"/>
<evidence type="ECO:0000256" key="6">
    <source>
        <dbReference type="ARBA" id="ARBA00023242"/>
    </source>
</evidence>
<comment type="similarity">
    <text evidence="2">Belongs to the TAF8 family.</text>
</comment>
<evidence type="ECO:0000256" key="2">
    <source>
        <dbReference type="ARBA" id="ARBA00008767"/>
    </source>
</evidence>
<evidence type="ECO:0000256" key="7">
    <source>
        <dbReference type="SAM" id="MobiDB-lite"/>
    </source>
</evidence>
<evidence type="ECO:0000256" key="4">
    <source>
        <dbReference type="ARBA" id="ARBA00023015"/>
    </source>
</evidence>
<dbReference type="GO" id="GO:0005669">
    <property type="term" value="C:transcription factor TFIID complex"/>
    <property type="evidence" value="ECO:0007669"/>
    <property type="project" value="InterPro"/>
</dbReference>
<feature type="region of interest" description="Disordered" evidence="7">
    <location>
        <begin position="110"/>
        <end position="142"/>
    </location>
</feature>
<evidence type="ECO:0000313" key="9">
    <source>
        <dbReference type="EMBL" id="ORX58949.1"/>
    </source>
</evidence>
<evidence type="ECO:0000256" key="1">
    <source>
        <dbReference type="ARBA" id="ARBA00004123"/>
    </source>
</evidence>
<feature type="domain" description="Bromodomain associated" evidence="8">
    <location>
        <begin position="7"/>
        <end position="83"/>
    </location>
</feature>
<evidence type="ECO:0000256" key="3">
    <source>
        <dbReference type="ARBA" id="ARBA00017307"/>
    </source>
</evidence>
<dbReference type="InterPro" id="IPR006565">
    <property type="entry name" value="BTP"/>
</dbReference>
<reference evidence="9 10" key="1">
    <citation type="submission" date="2016-07" db="EMBL/GenBank/DDBJ databases">
        <title>Pervasive Adenine N6-methylation of Active Genes in Fungi.</title>
        <authorList>
            <consortium name="DOE Joint Genome Institute"/>
            <person name="Mondo S.J."/>
            <person name="Dannebaum R.O."/>
            <person name="Kuo R.C."/>
            <person name="Labutti K."/>
            <person name="Haridas S."/>
            <person name="Kuo A."/>
            <person name="Salamov A."/>
            <person name="Ahrendt S.R."/>
            <person name="Lipzen A."/>
            <person name="Sullivan W."/>
            <person name="Andreopoulos W.B."/>
            <person name="Clum A."/>
            <person name="Lindquist E."/>
            <person name="Daum C."/>
            <person name="Ramamoorthy G.K."/>
            <person name="Gryganskyi A."/>
            <person name="Culley D."/>
            <person name="Magnuson J.K."/>
            <person name="James T.Y."/>
            <person name="O'Malley M.A."/>
            <person name="Stajich J.E."/>
            <person name="Spatafora J.W."/>
            <person name="Visel A."/>
            <person name="Grigoriev I.V."/>
        </authorList>
    </citation>
    <scope>NUCLEOTIDE SEQUENCE [LARGE SCALE GENOMIC DNA]</scope>
    <source>
        <strain evidence="9 10">NRRL 3301</strain>
    </source>
</reference>
<keyword evidence="4" id="KW-0805">Transcription regulation</keyword>
<accession>A0A1X2GQC2</accession>
<dbReference type="Proteomes" id="UP000242146">
    <property type="component" value="Unassembled WGS sequence"/>
</dbReference>
<keyword evidence="5" id="KW-0804">Transcription</keyword>
<dbReference type="PANTHER" id="PTHR46469:SF1">
    <property type="entry name" value="TRANSCRIPTION INITIATION FACTOR TFIID SUBUNIT 8"/>
    <property type="match status" value="1"/>
</dbReference>
<evidence type="ECO:0000259" key="8">
    <source>
        <dbReference type="SMART" id="SM00576"/>
    </source>
</evidence>
<dbReference type="GO" id="GO:0006367">
    <property type="term" value="P:transcription initiation at RNA polymerase II promoter"/>
    <property type="evidence" value="ECO:0007669"/>
    <property type="project" value="TreeGrafter"/>
</dbReference>
<protein>
    <recommendedName>
        <fullName evidence="3">Transcription initiation factor TFIID subunit 8</fullName>
    </recommendedName>
</protein>
<dbReference type="Gene3D" id="1.10.20.10">
    <property type="entry name" value="Histone, subunit A"/>
    <property type="match status" value="1"/>
</dbReference>
<dbReference type="Pfam" id="PF10406">
    <property type="entry name" value="TAF8_C"/>
    <property type="match status" value="1"/>
</dbReference>
<evidence type="ECO:0000313" key="10">
    <source>
        <dbReference type="Proteomes" id="UP000242146"/>
    </source>
</evidence>
<dbReference type="CDD" id="cd08049">
    <property type="entry name" value="TAF8"/>
    <property type="match status" value="1"/>
</dbReference>
<dbReference type="InterPro" id="IPR037818">
    <property type="entry name" value="TAF8"/>
</dbReference>
<evidence type="ECO:0000256" key="5">
    <source>
        <dbReference type="ARBA" id="ARBA00023163"/>
    </source>
</evidence>
<comment type="subcellular location">
    <subcellularLocation>
        <location evidence="1">Nucleus</location>
    </subcellularLocation>
</comment>
<keyword evidence="6" id="KW-0539">Nucleus</keyword>
<dbReference type="InterPro" id="IPR019473">
    <property type="entry name" value="TFIID_su8_C"/>
</dbReference>
<comment type="caution">
    <text evidence="9">The sequence shown here is derived from an EMBL/GenBank/DDBJ whole genome shotgun (WGS) entry which is preliminary data.</text>
</comment>
<proteinExistence type="inferred from homology"/>
<feature type="compositionally biased region" description="Acidic residues" evidence="7">
    <location>
        <begin position="118"/>
        <end position="129"/>
    </location>
</feature>
<dbReference type="GO" id="GO:0046982">
    <property type="term" value="F:protein heterodimerization activity"/>
    <property type="evidence" value="ECO:0007669"/>
    <property type="project" value="InterPro"/>
</dbReference>
<dbReference type="STRING" id="101127.A0A1X2GQC2"/>
<keyword evidence="10" id="KW-1185">Reference proteome</keyword>
<dbReference type="AlphaFoldDB" id="A0A1X2GQC2"/>
<dbReference type="InterPro" id="IPR009072">
    <property type="entry name" value="Histone-fold"/>
</dbReference>
<dbReference type="EMBL" id="MCGT01000006">
    <property type="protein sequence ID" value="ORX58949.1"/>
    <property type="molecule type" value="Genomic_DNA"/>
</dbReference>